<dbReference type="VEuPathDB" id="FungiDB:PV09_01322"/>
<organism evidence="1 2">
    <name type="scientific">Verruconis gallopava</name>
    <dbReference type="NCBI Taxonomy" id="253628"/>
    <lineage>
        <taxon>Eukaryota</taxon>
        <taxon>Fungi</taxon>
        <taxon>Dikarya</taxon>
        <taxon>Ascomycota</taxon>
        <taxon>Pezizomycotina</taxon>
        <taxon>Dothideomycetes</taxon>
        <taxon>Pleosporomycetidae</taxon>
        <taxon>Venturiales</taxon>
        <taxon>Sympoventuriaceae</taxon>
        <taxon>Verruconis</taxon>
    </lineage>
</organism>
<sequence length="231" mass="26040">MQRAELEVWKVCWKVNAAIEFCEPERKASEQDHVANSDPVVSAAKSCRVCKKPKTKLRESAFARMTKCAGNHTGSKTLICPQCDINFVWAVVTRQQECFHEDCRRKLAVVSRKMETYRFVDSALFVYVLFGSEWEAEFLVTGSSEFFQLLSAKNVFSCIVCSETVTYTHGASLTPRCQHDASLCKPCAQWFLSAQVGLGNWRKIGCPELGCKQVLDGDDMKRLADTDTLDK</sequence>
<evidence type="ECO:0000313" key="1">
    <source>
        <dbReference type="EMBL" id="KIW08416.1"/>
    </source>
</evidence>
<accession>A0A0D1Y029</accession>
<proteinExistence type="predicted"/>
<dbReference type="InterPro" id="IPR013083">
    <property type="entry name" value="Znf_RING/FYVE/PHD"/>
</dbReference>
<dbReference type="AlphaFoldDB" id="A0A0D1Y029"/>
<dbReference type="GeneID" id="27309295"/>
<dbReference type="HOGENOM" id="CLU_1200624_0_0_1"/>
<reference evidence="1 2" key="1">
    <citation type="submission" date="2015-01" db="EMBL/GenBank/DDBJ databases">
        <title>The Genome Sequence of Ochroconis gallopava CBS43764.</title>
        <authorList>
            <consortium name="The Broad Institute Genomics Platform"/>
            <person name="Cuomo C."/>
            <person name="de Hoog S."/>
            <person name="Gorbushina A."/>
            <person name="Stielow B."/>
            <person name="Teixiera M."/>
            <person name="Abouelleil A."/>
            <person name="Chapman S.B."/>
            <person name="Priest M."/>
            <person name="Young S.K."/>
            <person name="Wortman J."/>
            <person name="Nusbaum C."/>
            <person name="Birren B."/>
        </authorList>
    </citation>
    <scope>NUCLEOTIDE SEQUENCE [LARGE SCALE GENOMIC DNA]</scope>
    <source>
        <strain evidence="1 2">CBS 43764</strain>
    </source>
</reference>
<evidence type="ECO:0008006" key="3">
    <source>
        <dbReference type="Google" id="ProtNLM"/>
    </source>
</evidence>
<dbReference type="Proteomes" id="UP000053259">
    <property type="component" value="Unassembled WGS sequence"/>
</dbReference>
<keyword evidence="2" id="KW-1185">Reference proteome</keyword>
<dbReference type="Gene3D" id="3.30.40.10">
    <property type="entry name" value="Zinc/RING finger domain, C3HC4 (zinc finger)"/>
    <property type="match status" value="1"/>
</dbReference>
<evidence type="ECO:0000313" key="2">
    <source>
        <dbReference type="Proteomes" id="UP000053259"/>
    </source>
</evidence>
<protein>
    <recommendedName>
        <fullName evidence="3">RING-type domain-containing protein</fullName>
    </recommendedName>
</protein>
<gene>
    <name evidence="1" type="ORF">PV09_01322</name>
</gene>
<dbReference type="SUPFAM" id="SSF57850">
    <property type="entry name" value="RING/U-box"/>
    <property type="match status" value="1"/>
</dbReference>
<dbReference type="RefSeq" id="XP_016218285.1">
    <property type="nucleotide sequence ID" value="XM_016354190.1"/>
</dbReference>
<dbReference type="STRING" id="253628.A0A0D1Y029"/>
<dbReference type="InParanoid" id="A0A0D1Y029"/>
<name>A0A0D1Y029_9PEZI</name>
<dbReference type="OrthoDB" id="1431934at2759"/>
<dbReference type="EMBL" id="KN847531">
    <property type="protein sequence ID" value="KIW08416.1"/>
    <property type="molecule type" value="Genomic_DNA"/>
</dbReference>